<gene>
    <name evidence="1" type="ORF">C8N28_1297</name>
</gene>
<evidence type="ECO:0008006" key="3">
    <source>
        <dbReference type="Google" id="ProtNLM"/>
    </source>
</evidence>
<reference evidence="1 2" key="1">
    <citation type="submission" date="2019-03" db="EMBL/GenBank/DDBJ databases">
        <title>Genomic Encyclopedia of Archaeal and Bacterial Type Strains, Phase II (KMG-II): from individual species to whole genera.</title>
        <authorList>
            <person name="Goeker M."/>
        </authorList>
    </citation>
    <scope>NUCLEOTIDE SEQUENCE [LARGE SCALE GENOMIC DNA]</scope>
    <source>
        <strain evidence="1 2">DSM 22554</strain>
    </source>
</reference>
<dbReference type="EMBL" id="SMGO01000002">
    <property type="protein sequence ID" value="TCK82712.1"/>
    <property type="molecule type" value="Genomic_DNA"/>
</dbReference>
<accession>A0A4R1LV28</accession>
<sequence>MFLCGLKKHNYHNHQETYAQVKFYVHKVPFYKIRYVCAEKFQALLCKHVDTR</sequence>
<comment type="caution">
    <text evidence="1">The sequence shown here is derived from an EMBL/GenBank/DDBJ whole genome shotgun (WGS) entry which is preliminary data.</text>
</comment>
<keyword evidence="2" id="KW-1185">Reference proteome</keyword>
<name>A0A4R1LV28_9SPHI</name>
<dbReference type="Proteomes" id="UP000294616">
    <property type="component" value="Unassembled WGS sequence"/>
</dbReference>
<evidence type="ECO:0000313" key="2">
    <source>
        <dbReference type="Proteomes" id="UP000294616"/>
    </source>
</evidence>
<organism evidence="1 2">
    <name type="scientific">Albibacterium bauzanense</name>
    <dbReference type="NCBI Taxonomy" id="653929"/>
    <lineage>
        <taxon>Bacteria</taxon>
        <taxon>Pseudomonadati</taxon>
        <taxon>Bacteroidota</taxon>
        <taxon>Sphingobacteriia</taxon>
        <taxon>Sphingobacteriales</taxon>
        <taxon>Sphingobacteriaceae</taxon>
        <taxon>Albibacterium</taxon>
    </lineage>
</organism>
<dbReference type="AlphaFoldDB" id="A0A4R1LV28"/>
<protein>
    <recommendedName>
        <fullName evidence="3">Transposase IS200 family protein</fullName>
    </recommendedName>
</protein>
<evidence type="ECO:0000313" key="1">
    <source>
        <dbReference type="EMBL" id="TCK82712.1"/>
    </source>
</evidence>
<proteinExistence type="predicted"/>